<sequence>MRTTLSLDPDVVAAVERLRREEELGLSEAVNALVRSGLAARSASGHEPYQPRSIDVGIKVDVSNVAETLDLLDAG</sequence>
<gene>
    <name evidence="2" type="ORF">L0C25_22595</name>
</gene>
<dbReference type="EMBL" id="CP094970">
    <property type="protein sequence ID" value="UYM05268.1"/>
    <property type="molecule type" value="Genomic_DNA"/>
</dbReference>
<dbReference type="Pfam" id="PF01402">
    <property type="entry name" value="RHH_1"/>
    <property type="match status" value="1"/>
</dbReference>
<organism evidence="2 3">
    <name type="scientific">Solicola gregarius</name>
    <dbReference type="NCBI Taxonomy" id="2908642"/>
    <lineage>
        <taxon>Bacteria</taxon>
        <taxon>Bacillati</taxon>
        <taxon>Actinomycetota</taxon>
        <taxon>Actinomycetes</taxon>
        <taxon>Propionibacteriales</taxon>
        <taxon>Nocardioidaceae</taxon>
        <taxon>Solicola</taxon>
    </lineage>
</organism>
<dbReference type="Proteomes" id="UP001164390">
    <property type="component" value="Chromosome"/>
</dbReference>
<evidence type="ECO:0000313" key="3">
    <source>
        <dbReference type="Proteomes" id="UP001164390"/>
    </source>
</evidence>
<dbReference type="RefSeq" id="WP_271634068.1">
    <property type="nucleotide sequence ID" value="NZ_CP094970.1"/>
</dbReference>
<evidence type="ECO:0000313" key="2">
    <source>
        <dbReference type="EMBL" id="UYM05268.1"/>
    </source>
</evidence>
<dbReference type="AlphaFoldDB" id="A0AA46THH8"/>
<dbReference type="GO" id="GO:0006355">
    <property type="term" value="P:regulation of DNA-templated transcription"/>
    <property type="evidence" value="ECO:0007669"/>
    <property type="project" value="InterPro"/>
</dbReference>
<protein>
    <submittedName>
        <fullName evidence="2">Ribbon-helix-helix protein, CopG family</fullName>
    </submittedName>
</protein>
<reference evidence="2" key="1">
    <citation type="submission" date="2022-01" db="EMBL/GenBank/DDBJ databases">
        <title>Nocardioidaceae gen. sp. A5X3R13.</title>
        <authorList>
            <person name="Lopez Marin M.A."/>
            <person name="Uhlik O."/>
        </authorList>
    </citation>
    <scope>NUCLEOTIDE SEQUENCE</scope>
    <source>
        <strain evidence="2">A5X3R13</strain>
    </source>
</reference>
<name>A0AA46THH8_9ACTN</name>
<keyword evidence="3" id="KW-1185">Reference proteome</keyword>
<proteinExistence type="predicted"/>
<dbReference type="InterPro" id="IPR002145">
    <property type="entry name" value="CopG"/>
</dbReference>
<evidence type="ECO:0000259" key="1">
    <source>
        <dbReference type="Pfam" id="PF01402"/>
    </source>
</evidence>
<accession>A0AA46THH8</accession>
<feature type="domain" description="Ribbon-helix-helix protein CopG" evidence="1">
    <location>
        <begin position="1"/>
        <end position="38"/>
    </location>
</feature>
<dbReference type="KEGG" id="sgrg:L0C25_22595"/>